<dbReference type="RefSeq" id="WP_071141121.1">
    <property type="nucleotide sequence ID" value="NZ_CP035282.1"/>
</dbReference>
<proteinExistence type="inferred from homology"/>
<organism evidence="7 8">
    <name type="scientific">Acidilutibacter cellobiosedens</name>
    <dbReference type="NCBI Taxonomy" id="2507161"/>
    <lineage>
        <taxon>Bacteria</taxon>
        <taxon>Bacillati</taxon>
        <taxon>Bacillota</taxon>
        <taxon>Tissierellia</taxon>
        <taxon>Tissierellales</taxon>
        <taxon>Acidilutibacteraceae</taxon>
        <taxon>Acidilutibacter</taxon>
    </lineage>
</organism>
<dbReference type="InterPro" id="IPR006180">
    <property type="entry name" value="3-OHacyl-CoA_DH_CS"/>
</dbReference>
<dbReference type="EC" id="1.1.1.157" evidence="7"/>
<keyword evidence="8" id="KW-1185">Reference proteome</keyword>
<dbReference type="InterPro" id="IPR008927">
    <property type="entry name" value="6-PGluconate_DH-like_C_sf"/>
</dbReference>
<evidence type="ECO:0000313" key="7">
    <source>
        <dbReference type="EMBL" id="QAT62776.1"/>
    </source>
</evidence>
<keyword evidence="3 7" id="KW-0560">Oxidoreductase</keyword>
<accession>A0A410QFS0</accession>
<dbReference type="KEGG" id="spoa:EQM13_14985"/>
<evidence type="ECO:0000256" key="3">
    <source>
        <dbReference type="ARBA" id="ARBA00023002"/>
    </source>
</evidence>
<dbReference type="Gene3D" id="1.10.1040.10">
    <property type="entry name" value="N-(1-d-carboxylethyl)-l-norvaline Dehydrogenase, domain 2"/>
    <property type="match status" value="1"/>
</dbReference>
<dbReference type="PIRSF" id="PIRSF000105">
    <property type="entry name" value="HCDH"/>
    <property type="match status" value="1"/>
</dbReference>
<evidence type="ECO:0000256" key="4">
    <source>
        <dbReference type="PIRSR" id="PIRSR000105-1"/>
    </source>
</evidence>
<sequence length="284" mass="31183">MKRVGVLGRGTMASGIIQVLAENDYDVMVWVRNIDTNSPRGSLKIVDKNLNRKVQKGKLSEEDKNKILGKIDIITKYEDLKDCDLVIEALSEDMSLKKDTFKVLDEVCKKEAILATNTSSLSITDIASATKRPDKVIGMHFFNPVPVMKLVEVIKGISTSSATRDEVFEFAGKLGKTPVEVEEAPGFVVNRILIPMINEAIGILADGVASAEDIDEAMKLGANHPIGPLALGDLIGLDVCLAIMDVLYNEFEDSKYRAHPLLRKMVRGGLLGRKTGKGFFDYTK</sequence>
<dbReference type="UniPathway" id="UPA00863"/>
<evidence type="ECO:0000259" key="5">
    <source>
        <dbReference type="Pfam" id="PF00725"/>
    </source>
</evidence>
<evidence type="ECO:0000256" key="1">
    <source>
        <dbReference type="ARBA" id="ARBA00005086"/>
    </source>
</evidence>
<dbReference type="Pfam" id="PF00725">
    <property type="entry name" value="3HCDH"/>
    <property type="match status" value="1"/>
</dbReference>
<protein>
    <submittedName>
        <fullName evidence="7">3-hydroxybutyryl-CoA dehydrogenase</fullName>
        <ecNumber evidence="7">1.1.1.157</ecNumber>
    </submittedName>
</protein>
<dbReference type="PANTHER" id="PTHR48075">
    <property type="entry name" value="3-HYDROXYACYL-COA DEHYDROGENASE FAMILY PROTEIN"/>
    <property type="match status" value="1"/>
</dbReference>
<dbReference type="GO" id="GO:0008691">
    <property type="term" value="F:3-hydroxybutyryl-CoA dehydrogenase activity"/>
    <property type="evidence" value="ECO:0007669"/>
    <property type="project" value="UniProtKB-EC"/>
</dbReference>
<dbReference type="InterPro" id="IPR036291">
    <property type="entry name" value="NAD(P)-bd_dom_sf"/>
</dbReference>
<feature type="domain" description="3-hydroxyacyl-CoA dehydrogenase NAD binding" evidence="6">
    <location>
        <begin position="4"/>
        <end position="183"/>
    </location>
</feature>
<dbReference type="OrthoDB" id="9771883at2"/>
<dbReference type="InterPro" id="IPR013328">
    <property type="entry name" value="6PGD_dom2"/>
</dbReference>
<dbReference type="Pfam" id="PF02737">
    <property type="entry name" value="3HCDH_N"/>
    <property type="match status" value="1"/>
</dbReference>
<dbReference type="InterPro" id="IPR006176">
    <property type="entry name" value="3-OHacyl-CoA_DH_NAD-bd"/>
</dbReference>
<comment type="pathway">
    <text evidence="1">Lipid metabolism; butanoate metabolism.</text>
</comment>
<gene>
    <name evidence="7" type="ORF">EQM13_14985</name>
</gene>
<evidence type="ECO:0000256" key="2">
    <source>
        <dbReference type="ARBA" id="ARBA00009463"/>
    </source>
</evidence>
<dbReference type="PROSITE" id="PS00067">
    <property type="entry name" value="3HCDH"/>
    <property type="match status" value="1"/>
</dbReference>
<dbReference type="AlphaFoldDB" id="A0A410QFS0"/>
<feature type="domain" description="3-hydroxyacyl-CoA dehydrogenase C-terminal" evidence="5">
    <location>
        <begin position="186"/>
        <end position="282"/>
    </location>
</feature>
<evidence type="ECO:0000313" key="8">
    <source>
        <dbReference type="Proteomes" id="UP000287969"/>
    </source>
</evidence>
<name>A0A410QFS0_9FIRM</name>
<comment type="similarity">
    <text evidence="2">Belongs to the 3-hydroxyacyl-CoA dehydrogenase family.</text>
</comment>
<dbReference type="NCBIfam" id="NF004474">
    <property type="entry name" value="PRK05808.1"/>
    <property type="match status" value="1"/>
</dbReference>
<dbReference type="GO" id="GO:0006635">
    <property type="term" value="P:fatty acid beta-oxidation"/>
    <property type="evidence" value="ECO:0007669"/>
    <property type="project" value="TreeGrafter"/>
</dbReference>
<dbReference type="GO" id="GO:0019605">
    <property type="term" value="P:butyrate metabolic process"/>
    <property type="evidence" value="ECO:0007669"/>
    <property type="project" value="UniProtKB-UniPathway"/>
</dbReference>
<dbReference type="Gene3D" id="3.40.50.720">
    <property type="entry name" value="NAD(P)-binding Rossmann-like Domain"/>
    <property type="match status" value="1"/>
</dbReference>
<dbReference type="FunFam" id="3.40.50.720:FF:000009">
    <property type="entry name" value="Fatty oxidation complex, alpha subunit"/>
    <property type="match status" value="1"/>
</dbReference>
<dbReference type="PANTHER" id="PTHR48075:SF5">
    <property type="entry name" value="3-HYDROXYBUTYRYL-COA DEHYDROGENASE"/>
    <property type="match status" value="1"/>
</dbReference>
<reference evidence="8" key="1">
    <citation type="submission" date="2019-01" db="EMBL/GenBank/DDBJ databases">
        <title>Draft genomes of a novel of Sporanaerobacter strains.</title>
        <authorList>
            <person name="Ma S."/>
        </authorList>
    </citation>
    <scope>NUCLEOTIDE SEQUENCE [LARGE SCALE GENOMIC DNA]</scope>
    <source>
        <strain evidence="8">NJN-17</strain>
    </source>
</reference>
<dbReference type="GO" id="GO:0070403">
    <property type="term" value="F:NAD+ binding"/>
    <property type="evidence" value="ECO:0007669"/>
    <property type="project" value="InterPro"/>
</dbReference>
<dbReference type="NCBIfam" id="NF005875">
    <property type="entry name" value="PRK07819.1"/>
    <property type="match status" value="1"/>
</dbReference>
<dbReference type="InterPro" id="IPR006108">
    <property type="entry name" value="3HC_DH_C"/>
</dbReference>
<evidence type="ECO:0000259" key="6">
    <source>
        <dbReference type="Pfam" id="PF02737"/>
    </source>
</evidence>
<dbReference type="SUPFAM" id="SSF48179">
    <property type="entry name" value="6-phosphogluconate dehydrogenase C-terminal domain-like"/>
    <property type="match status" value="1"/>
</dbReference>
<dbReference type="InterPro" id="IPR022694">
    <property type="entry name" value="3-OHacyl-CoA_DH"/>
</dbReference>
<dbReference type="SUPFAM" id="SSF51735">
    <property type="entry name" value="NAD(P)-binding Rossmann-fold domains"/>
    <property type="match status" value="1"/>
</dbReference>
<dbReference type="Proteomes" id="UP000287969">
    <property type="component" value="Chromosome"/>
</dbReference>
<feature type="site" description="Important for catalytic activity" evidence="4">
    <location>
        <position position="140"/>
    </location>
</feature>
<dbReference type="EMBL" id="CP035282">
    <property type="protein sequence ID" value="QAT62776.1"/>
    <property type="molecule type" value="Genomic_DNA"/>
</dbReference>